<feature type="transmembrane region" description="Helical" evidence="1">
    <location>
        <begin position="6"/>
        <end position="26"/>
    </location>
</feature>
<organism evidence="2 3">
    <name type="scientific">Amorphotheca resinae ATCC 22711</name>
    <dbReference type="NCBI Taxonomy" id="857342"/>
    <lineage>
        <taxon>Eukaryota</taxon>
        <taxon>Fungi</taxon>
        <taxon>Dikarya</taxon>
        <taxon>Ascomycota</taxon>
        <taxon>Pezizomycotina</taxon>
        <taxon>Leotiomycetes</taxon>
        <taxon>Helotiales</taxon>
        <taxon>Amorphothecaceae</taxon>
        <taxon>Amorphotheca</taxon>
    </lineage>
</organism>
<dbReference type="EMBL" id="KZ679014">
    <property type="protein sequence ID" value="PSS13039.1"/>
    <property type="molecule type" value="Genomic_DNA"/>
</dbReference>
<dbReference type="GeneID" id="36573467"/>
<evidence type="ECO:0000313" key="2">
    <source>
        <dbReference type="EMBL" id="PSS13039.1"/>
    </source>
</evidence>
<dbReference type="RefSeq" id="XP_024719030.1">
    <property type="nucleotide sequence ID" value="XM_024865386.1"/>
</dbReference>
<gene>
    <name evidence="2" type="ORF">M430DRAFT_263930</name>
</gene>
<evidence type="ECO:0000313" key="3">
    <source>
        <dbReference type="Proteomes" id="UP000241818"/>
    </source>
</evidence>
<dbReference type="Proteomes" id="UP000241818">
    <property type="component" value="Unassembled WGS sequence"/>
</dbReference>
<evidence type="ECO:0000256" key="1">
    <source>
        <dbReference type="SAM" id="Phobius"/>
    </source>
</evidence>
<keyword evidence="1" id="KW-0472">Membrane</keyword>
<keyword evidence="3" id="KW-1185">Reference proteome</keyword>
<keyword evidence="1" id="KW-0812">Transmembrane</keyword>
<proteinExistence type="predicted"/>
<dbReference type="InParanoid" id="A0A2T3AWJ8"/>
<name>A0A2T3AWJ8_AMORE</name>
<keyword evidence="1" id="KW-1133">Transmembrane helix</keyword>
<reference evidence="2 3" key="1">
    <citation type="journal article" date="2018" name="New Phytol.">
        <title>Comparative genomics and transcriptomics depict ericoid mycorrhizal fungi as versatile saprotrophs and plant mutualists.</title>
        <authorList>
            <person name="Martino E."/>
            <person name="Morin E."/>
            <person name="Grelet G.A."/>
            <person name="Kuo A."/>
            <person name="Kohler A."/>
            <person name="Daghino S."/>
            <person name="Barry K.W."/>
            <person name="Cichocki N."/>
            <person name="Clum A."/>
            <person name="Dockter R.B."/>
            <person name="Hainaut M."/>
            <person name="Kuo R.C."/>
            <person name="LaButti K."/>
            <person name="Lindahl B.D."/>
            <person name="Lindquist E.A."/>
            <person name="Lipzen A."/>
            <person name="Khouja H.R."/>
            <person name="Magnuson J."/>
            <person name="Murat C."/>
            <person name="Ohm R.A."/>
            <person name="Singer S.W."/>
            <person name="Spatafora J.W."/>
            <person name="Wang M."/>
            <person name="Veneault-Fourrey C."/>
            <person name="Henrissat B."/>
            <person name="Grigoriev I.V."/>
            <person name="Martin F.M."/>
            <person name="Perotto S."/>
        </authorList>
    </citation>
    <scope>NUCLEOTIDE SEQUENCE [LARGE SCALE GENOMIC DNA]</scope>
    <source>
        <strain evidence="2 3">ATCC 22711</strain>
    </source>
</reference>
<protein>
    <submittedName>
        <fullName evidence="2">Uncharacterized protein</fullName>
    </submittedName>
</protein>
<accession>A0A2T3AWJ8</accession>
<sequence>MNFRWSVDVSTLSFVLFLFLFVLLCFSRRGRKKERKANQSSFLPSYSLLSNLEPKNNQHTYLFSIPPLRKEEGSNPWISTHQNLVRMAVKVML</sequence>
<dbReference type="AlphaFoldDB" id="A0A2T3AWJ8"/>